<reference evidence="1 2" key="1">
    <citation type="submission" date="2010-03" db="EMBL/GenBank/DDBJ databases">
        <title>The genome sequence of Bacteriodes xylanisolvens XB1A.</title>
        <authorList>
            <consortium name="metaHIT consortium -- http://www.metahit.eu/"/>
            <person name="Pajon A."/>
            <person name="Turner K."/>
            <person name="Parkhill J."/>
            <person name="Bernalier A."/>
        </authorList>
    </citation>
    <scope>NUCLEOTIDE SEQUENCE [LARGE SCALE GENOMIC DNA]</scope>
    <source>
        <strain evidence="1 2">XB1A</strain>
    </source>
</reference>
<reference evidence="1 2" key="2">
    <citation type="submission" date="2010-03" db="EMBL/GenBank/DDBJ databases">
        <authorList>
            <person name="Pajon A."/>
        </authorList>
    </citation>
    <scope>NUCLEOTIDE SEQUENCE [LARGE SCALE GENOMIC DNA]</scope>
    <source>
        <strain evidence="1 2">XB1A</strain>
    </source>
</reference>
<gene>
    <name evidence="1" type="ORF">BXY_20100</name>
</gene>
<name>D6CY44_9BACE</name>
<evidence type="ECO:0000313" key="1">
    <source>
        <dbReference type="EMBL" id="CBK67096.1"/>
    </source>
</evidence>
<dbReference type="Proteomes" id="UP000008795">
    <property type="component" value="Chromosome"/>
</dbReference>
<dbReference type="KEGG" id="bxy:BXY_20100"/>
<dbReference type="EMBL" id="FP929033">
    <property type="protein sequence ID" value="CBK67096.1"/>
    <property type="molecule type" value="Genomic_DNA"/>
</dbReference>
<evidence type="ECO:0000313" key="2">
    <source>
        <dbReference type="Proteomes" id="UP000008795"/>
    </source>
</evidence>
<dbReference type="HOGENOM" id="CLU_3408758_0_0_10"/>
<proteinExistence type="predicted"/>
<protein>
    <submittedName>
        <fullName evidence="1">Uncharacterized protein</fullName>
    </submittedName>
</protein>
<organism evidence="1 2">
    <name type="scientific">Bacteroides xylanisolvens XB1A</name>
    <dbReference type="NCBI Taxonomy" id="657309"/>
    <lineage>
        <taxon>Bacteria</taxon>
        <taxon>Pseudomonadati</taxon>
        <taxon>Bacteroidota</taxon>
        <taxon>Bacteroidia</taxon>
        <taxon>Bacteroidales</taxon>
        <taxon>Bacteroidaceae</taxon>
        <taxon>Bacteroides</taxon>
    </lineage>
</organism>
<sequence>MNVLAGHSSPVRWAYISNELIVSIWYLAK</sequence>
<accession>D6CY44</accession>
<dbReference type="AlphaFoldDB" id="D6CY44"/>